<dbReference type="EMBL" id="JASJOS010000017">
    <property type="protein sequence ID" value="MDJ1485003.1"/>
    <property type="molecule type" value="Genomic_DNA"/>
</dbReference>
<dbReference type="Proteomes" id="UP001241110">
    <property type="component" value="Unassembled WGS sequence"/>
</dbReference>
<evidence type="ECO:0000256" key="6">
    <source>
        <dbReference type="ARBA" id="ARBA00022989"/>
    </source>
</evidence>
<dbReference type="GO" id="GO:0005509">
    <property type="term" value="F:calcium ion binding"/>
    <property type="evidence" value="ECO:0007669"/>
    <property type="project" value="InterPro"/>
</dbReference>
<keyword evidence="3 10" id="KW-0812">Transmembrane</keyword>
<feature type="domain" description="Malectin" evidence="11">
    <location>
        <begin position="281"/>
        <end position="415"/>
    </location>
</feature>
<sequence>MKSLLHTYKLNIGLCLIIYVQGIITSYAFDREANQAPRLNPIGNQSVIVGQTVSFTATASDADSEQSLTYSLENGPEGASIDPVSGVFRYTPDSTGVVTLTIRVTDNASLPLWDEEEVTLSIVYPPIRINCGGTELNTAAGLTFVSDRYTTNSSDEHYFPDAAIEGTTSDELYRTFRSGDNFSYNIPVTNGNYQVILHFAEVYYTSANQRRFSINLEGGDTEIANLDVFTSAGGANKALISTYLITVNDGTLDLELGSSISRGLISAIEVVPAVSDPSLSTVRINCGGPEITVGGTVFSADQYFTDSSESRFPGTTQIANTTNDELYRTFRSGDTFAYTIPLANGNYQVVLHFAEIYYTSANQRKFSINLEEGDPEVTDLDVFVSAGGANKALTNTYIVTVEDGVLDLVFTSTISRAMISAIEVIPLITNPGVGNPSATEITVKVFPNPSNSGVIVEFESAENLPATLEVYTLQGVLIEKHTTNFIQIGSEKLLVLNQETSLASGLYVVKVETNGKHTQKKLVINR</sequence>
<evidence type="ECO:0000256" key="7">
    <source>
        <dbReference type="ARBA" id="ARBA00023136"/>
    </source>
</evidence>
<evidence type="ECO:0000256" key="1">
    <source>
        <dbReference type="ARBA" id="ARBA00004115"/>
    </source>
</evidence>
<dbReference type="InterPro" id="IPR015919">
    <property type="entry name" value="Cadherin-like_sf"/>
</dbReference>
<dbReference type="CDD" id="cd11304">
    <property type="entry name" value="Cadherin_repeat"/>
    <property type="match status" value="1"/>
</dbReference>
<dbReference type="InterPro" id="IPR021720">
    <property type="entry name" value="Malectin_dom"/>
</dbReference>
<comment type="subcellular location">
    <subcellularLocation>
        <location evidence="1">Endoplasmic reticulum membrane</location>
        <topology evidence="1">Single-pass type I membrane protein</topology>
    </subcellularLocation>
</comment>
<evidence type="ECO:0000256" key="10">
    <source>
        <dbReference type="SAM" id="Phobius"/>
    </source>
</evidence>
<dbReference type="SUPFAM" id="SSF49785">
    <property type="entry name" value="Galactose-binding domain-like"/>
    <property type="match status" value="2"/>
</dbReference>
<protein>
    <submittedName>
        <fullName evidence="13">Malectin domain-containing carbohydrate-binding protein</fullName>
    </submittedName>
</protein>
<evidence type="ECO:0000256" key="2">
    <source>
        <dbReference type="ARBA" id="ARBA00009141"/>
    </source>
</evidence>
<evidence type="ECO:0000256" key="5">
    <source>
        <dbReference type="ARBA" id="ARBA00022824"/>
    </source>
</evidence>
<dbReference type="RefSeq" id="WP_313986963.1">
    <property type="nucleotide sequence ID" value="NZ_JASJOS010000017.1"/>
</dbReference>
<evidence type="ECO:0000313" key="13">
    <source>
        <dbReference type="EMBL" id="MDJ1485003.1"/>
    </source>
</evidence>
<keyword evidence="8" id="KW-0325">Glycoprotein</keyword>
<dbReference type="PANTHER" id="PTHR13460">
    <property type="match status" value="1"/>
</dbReference>
<evidence type="ECO:0000259" key="11">
    <source>
        <dbReference type="Pfam" id="PF11721"/>
    </source>
</evidence>
<dbReference type="Pfam" id="PF11721">
    <property type="entry name" value="Malectin"/>
    <property type="match status" value="2"/>
</dbReference>
<dbReference type="AlphaFoldDB" id="A0AAE3QYU4"/>
<evidence type="ECO:0000256" key="4">
    <source>
        <dbReference type="ARBA" id="ARBA00022729"/>
    </source>
</evidence>
<dbReference type="Pfam" id="PF18962">
    <property type="entry name" value="Por_Secre_tail"/>
    <property type="match status" value="1"/>
</dbReference>
<proteinExistence type="inferred from homology"/>
<evidence type="ECO:0000256" key="3">
    <source>
        <dbReference type="ARBA" id="ARBA00022692"/>
    </source>
</evidence>
<dbReference type="InterPro" id="IPR039155">
    <property type="entry name" value="MLEC"/>
</dbReference>
<evidence type="ECO:0000256" key="8">
    <source>
        <dbReference type="ARBA" id="ARBA00023180"/>
    </source>
</evidence>
<dbReference type="Gene3D" id="2.60.40.10">
    <property type="entry name" value="Immunoglobulins"/>
    <property type="match status" value="1"/>
</dbReference>
<keyword evidence="7 10" id="KW-0472">Membrane</keyword>
<dbReference type="NCBIfam" id="TIGR04183">
    <property type="entry name" value="Por_Secre_tail"/>
    <property type="match status" value="1"/>
</dbReference>
<keyword evidence="9" id="KW-0119">Carbohydrate metabolism</keyword>
<dbReference type="GO" id="GO:0030246">
    <property type="term" value="F:carbohydrate binding"/>
    <property type="evidence" value="ECO:0007669"/>
    <property type="project" value="InterPro"/>
</dbReference>
<keyword evidence="6 10" id="KW-1133">Transmembrane helix</keyword>
<accession>A0AAE3QYU4</accession>
<dbReference type="Gene3D" id="2.60.120.430">
    <property type="entry name" value="Galactose-binding lectin"/>
    <property type="match status" value="2"/>
</dbReference>
<dbReference type="InterPro" id="IPR008979">
    <property type="entry name" value="Galactose-bd-like_sf"/>
</dbReference>
<feature type="domain" description="Secretion system C-terminal sorting" evidence="12">
    <location>
        <begin position="445"/>
        <end position="524"/>
    </location>
</feature>
<keyword evidence="4" id="KW-0732">Signal</keyword>
<comment type="caution">
    <text evidence="13">The sequence shown here is derived from an EMBL/GenBank/DDBJ whole genome shotgun (WGS) entry which is preliminary data.</text>
</comment>
<evidence type="ECO:0000256" key="9">
    <source>
        <dbReference type="ARBA" id="ARBA00023277"/>
    </source>
</evidence>
<organism evidence="13 14">
    <name type="scientific">Xanthocytophaga flava</name>
    <dbReference type="NCBI Taxonomy" id="3048013"/>
    <lineage>
        <taxon>Bacteria</taxon>
        <taxon>Pseudomonadati</taxon>
        <taxon>Bacteroidota</taxon>
        <taxon>Cytophagia</taxon>
        <taxon>Cytophagales</taxon>
        <taxon>Rhodocytophagaceae</taxon>
        <taxon>Xanthocytophaga</taxon>
    </lineage>
</organism>
<gene>
    <name evidence="13" type="ORF">QNI16_31175</name>
</gene>
<dbReference type="InterPro" id="IPR013783">
    <property type="entry name" value="Ig-like_fold"/>
</dbReference>
<dbReference type="GO" id="GO:0016020">
    <property type="term" value="C:membrane"/>
    <property type="evidence" value="ECO:0007669"/>
    <property type="project" value="InterPro"/>
</dbReference>
<keyword evidence="5" id="KW-0256">Endoplasmic reticulum</keyword>
<name>A0AAE3QYU4_9BACT</name>
<dbReference type="InterPro" id="IPR026444">
    <property type="entry name" value="Secre_tail"/>
</dbReference>
<comment type="similarity">
    <text evidence="2">Belongs to the malectin family.</text>
</comment>
<dbReference type="Pfam" id="PF05345">
    <property type="entry name" value="He_PIG"/>
    <property type="match status" value="1"/>
</dbReference>
<dbReference type="SUPFAM" id="SSF49313">
    <property type="entry name" value="Cadherin-like"/>
    <property type="match status" value="1"/>
</dbReference>
<evidence type="ECO:0000313" key="14">
    <source>
        <dbReference type="Proteomes" id="UP001241110"/>
    </source>
</evidence>
<reference evidence="13" key="1">
    <citation type="submission" date="2023-05" db="EMBL/GenBank/DDBJ databases">
        <authorList>
            <person name="Zhang X."/>
        </authorList>
    </citation>
    <scope>NUCLEOTIDE SEQUENCE</scope>
    <source>
        <strain evidence="13">YF14B1</strain>
    </source>
</reference>
<dbReference type="PANTHER" id="PTHR13460:SF0">
    <property type="entry name" value="MALECTIN"/>
    <property type="match status" value="1"/>
</dbReference>
<evidence type="ECO:0000259" key="12">
    <source>
        <dbReference type="Pfam" id="PF18962"/>
    </source>
</evidence>
<feature type="domain" description="Malectin" evidence="11">
    <location>
        <begin position="127"/>
        <end position="263"/>
    </location>
</feature>
<feature type="transmembrane region" description="Helical" evidence="10">
    <location>
        <begin position="12"/>
        <end position="29"/>
    </location>
</feature>